<accession>A0ABW7DH57</accession>
<dbReference type="Proteomes" id="UP001605918">
    <property type="component" value="Unassembled WGS sequence"/>
</dbReference>
<evidence type="ECO:0000313" key="1">
    <source>
        <dbReference type="EMBL" id="MFG6207002.1"/>
    </source>
</evidence>
<evidence type="ECO:0000313" key="2">
    <source>
        <dbReference type="Proteomes" id="UP001605918"/>
    </source>
</evidence>
<comment type="caution">
    <text evidence="1">The sequence shown here is derived from an EMBL/GenBank/DDBJ whole genome shotgun (WGS) entry which is preliminary data.</text>
</comment>
<protein>
    <submittedName>
        <fullName evidence="1">Uncharacterized protein</fullName>
    </submittedName>
</protein>
<keyword evidence="2" id="KW-1185">Reference proteome</keyword>
<name>A0ABW7DH57_9PSED</name>
<gene>
    <name evidence="1" type="ORF">ACGSLL_21850</name>
</gene>
<sequence length="191" mass="21221">MSITKVNSKTFNAQLYLDGRPVVLNQQRLQKVLGQLRITKSEQLEAEVGLADTRVASFITLADHEDDEPLLLKFVPQDDDYEITLVQTGSFANARLFIEAVTHNLLASTSAVAQRFSLRTFGVPKSSLAEIEAGPAHLELSRKADDKNSQSKPLYRYVSDGMVTFVDEDPNQTRHNAFNNKPATFVIKVVG</sequence>
<dbReference type="RefSeq" id="WP_394507894.1">
    <property type="nucleotide sequence ID" value="NZ_JBIEIL010000012.1"/>
</dbReference>
<dbReference type="EMBL" id="JBIEIL010000012">
    <property type="protein sequence ID" value="MFG6207002.1"/>
    <property type="molecule type" value="Genomic_DNA"/>
</dbReference>
<reference evidence="1 2" key="1">
    <citation type="submission" date="2024-10" db="EMBL/GenBank/DDBJ databases">
        <title>Whole genome of Pseudomonas sp Strain RB5.</title>
        <authorList>
            <person name="Selami N."/>
        </authorList>
    </citation>
    <scope>NUCLEOTIDE SEQUENCE [LARGE SCALE GENOMIC DNA]</scope>
    <source>
        <strain evidence="1 2">RB5</strain>
    </source>
</reference>
<proteinExistence type="predicted"/>
<organism evidence="1 2">
    <name type="scientific">Pseudomonas retamae</name>
    <dbReference type="NCBI Taxonomy" id="702110"/>
    <lineage>
        <taxon>Bacteria</taxon>
        <taxon>Pseudomonadati</taxon>
        <taxon>Pseudomonadota</taxon>
        <taxon>Gammaproteobacteria</taxon>
        <taxon>Pseudomonadales</taxon>
        <taxon>Pseudomonadaceae</taxon>
        <taxon>Pseudomonas</taxon>
    </lineage>
</organism>